<dbReference type="PANTHER" id="PTHR10404:SF46">
    <property type="entry name" value="VACUOLAR PROTEIN SORTING-ASSOCIATED PROTEIN 70"/>
    <property type="match status" value="1"/>
</dbReference>
<feature type="region of interest" description="Disordered" evidence="1">
    <location>
        <begin position="77"/>
        <end position="101"/>
    </location>
</feature>
<evidence type="ECO:0000313" key="2">
    <source>
        <dbReference type="EMBL" id="CAF4701389.1"/>
    </source>
</evidence>
<dbReference type="Gene3D" id="3.40.630.10">
    <property type="entry name" value="Zn peptidases"/>
    <property type="match status" value="1"/>
</dbReference>
<sequence>RSILFCAWSGLSYDRYTIRRWISDNYRLIDRNLIAYIDLGNGIIGNSTLNLHGSPLLQRIAQRAADAVVSPLIHNHTCHHRQKPTTESHSHVHRRRRHGEHENHMEINKHEEQTECEPHKLFDEWMRASNNRIGSNKTSSIVQMIDIDSAAALFLLEHGIPSLLIEMTDEQVS</sequence>
<protein>
    <submittedName>
        <fullName evidence="2">Uncharacterized protein</fullName>
    </submittedName>
</protein>
<dbReference type="SUPFAM" id="SSF53187">
    <property type="entry name" value="Zn-dependent exopeptidases"/>
    <property type="match status" value="1"/>
</dbReference>
<accession>A0A8S3AAC7</accession>
<organism evidence="2 3">
    <name type="scientific">Rotaria magnacalcarata</name>
    <dbReference type="NCBI Taxonomy" id="392030"/>
    <lineage>
        <taxon>Eukaryota</taxon>
        <taxon>Metazoa</taxon>
        <taxon>Spiralia</taxon>
        <taxon>Gnathifera</taxon>
        <taxon>Rotifera</taxon>
        <taxon>Eurotatoria</taxon>
        <taxon>Bdelloidea</taxon>
        <taxon>Philodinida</taxon>
        <taxon>Philodinidae</taxon>
        <taxon>Rotaria</taxon>
    </lineage>
</organism>
<evidence type="ECO:0000256" key="1">
    <source>
        <dbReference type="SAM" id="MobiDB-lite"/>
    </source>
</evidence>
<dbReference type="InterPro" id="IPR039373">
    <property type="entry name" value="Peptidase_M28B"/>
</dbReference>
<comment type="caution">
    <text evidence="2">The sequence shown here is derived from an EMBL/GenBank/DDBJ whole genome shotgun (WGS) entry which is preliminary data.</text>
</comment>
<dbReference type="GO" id="GO:0004180">
    <property type="term" value="F:carboxypeptidase activity"/>
    <property type="evidence" value="ECO:0007669"/>
    <property type="project" value="TreeGrafter"/>
</dbReference>
<proteinExistence type="predicted"/>
<name>A0A8S3AAC7_9BILA</name>
<evidence type="ECO:0000313" key="3">
    <source>
        <dbReference type="Proteomes" id="UP000676336"/>
    </source>
</evidence>
<reference evidence="2" key="1">
    <citation type="submission" date="2021-02" db="EMBL/GenBank/DDBJ databases">
        <authorList>
            <person name="Nowell W R."/>
        </authorList>
    </citation>
    <scope>NUCLEOTIDE SEQUENCE</scope>
</reference>
<dbReference type="Proteomes" id="UP000676336">
    <property type="component" value="Unassembled WGS sequence"/>
</dbReference>
<dbReference type="PANTHER" id="PTHR10404">
    <property type="entry name" value="N-ACETYLATED-ALPHA-LINKED ACIDIC DIPEPTIDASE"/>
    <property type="match status" value="1"/>
</dbReference>
<feature type="non-terminal residue" evidence="2">
    <location>
        <position position="173"/>
    </location>
</feature>
<dbReference type="EMBL" id="CAJOBI010126006">
    <property type="protein sequence ID" value="CAF4701389.1"/>
    <property type="molecule type" value="Genomic_DNA"/>
</dbReference>
<gene>
    <name evidence="2" type="ORF">SMN809_LOCUS43065</name>
</gene>
<dbReference type="AlphaFoldDB" id="A0A8S3AAC7"/>